<dbReference type="InterPro" id="IPR000183">
    <property type="entry name" value="Orn/DAP/Arg_de-COase"/>
</dbReference>
<evidence type="ECO:0000259" key="9">
    <source>
        <dbReference type="Pfam" id="PF02784"/>
    </source>
</evidence>
<dbReference type="Proteomes" id="UP000002043">
    <property type="component" value="Chromosome"/>
</dbReference>
<keyword evidence="4" id="KW-0456">Lyase</keyword>
<comment type="cofactor">
    <cofactor evidence="1 8">
        <name>pyridoxal 5'-phosphate</name>
        <dbReference type="ChEBI" id="CHEBI:597326"/>
    </cofactor>
</comment>
<dbReference type="GO" id="GO:0004586">
    <property type="term" value="F:ornithine decarboxylase activity"/>
    <property type="evidence" value="ECO:0007669"/>
    <property type="project" value="UniProtKB-EC"/>
</dbReference>
<dbReference type="PRINTS" id="PR01179">
    <property type="entry name" value="ODADCRBXLASE"/>
</dbReference>
<dbReference type="KEGG" id="tal:Thal_0347"/>
<evidence type="ECO:0000313" key="10">
    <source>
        <dbReference type="EMBL" id="ADC88982.1"/>
    </source>
</evidence>
<gene>
    <name evidence="10" type="ordered locus">Thal_0347</name>
</gene>
<dbReference type="OrthoDB" id="9802241at2"/>
<dbReference type="SUPFAM" id="SSF50621">
    <property type="entry name" value="Alanine racemase C-terminal domain-like"/>
    <property type="match status" value="1"/>
</dbReference>
<dbReference type="InterPro" id="IPR022644">
    <property type="entry name" value="De-COase2_N"/>
</dbReference>
<dbReference type="InterPro" id="IPR002433">
    <property type="entry name" value="Orn_de-COase"/>
</dbReference>
<evidence type="ECO:0000256" key="2">
    <source>
        <dbReference type="ARBA" id="ARBA00008872"/>
    </source>
</evidence>
<dbReference type="EC" id="4.1.1.17" evidence="6"/>
<dbReference type="InterPro" id="IPR029066">
    <property type="entry name" value="PLP-binding_barrel"/>
</dbReference>
<evidence type="ECO:0000256" key="5">
    <source>
        <dbReference type="ARBA" id="ARBA00034115"/>
    </source>
</evidence>
<comment type="catalytic activity">
    <reaction evidence="7">
        <text>L-ornithine + H(+) = putrescine + CO2</text>
        <dbReference type="Rhea" id="RHEA:22964"/>
        <dbReference type="ChEBI" id="CHEBI:15378"/>
        <dbReference type="ChEBI" id="CHEBI:16526"/>
        <dbReference type="ChEBI" id="CHEBI:46911"/>
        <dbReference type="ChEBI" id="CHEBI:326268"/>
        <dbReference type="EC" id="4.1.1.17"/>
    </reaction>
</comment>
<feature type="active site" description="Proton donor" evidence="8">
    <location>
        <position position="342"/>
    </location>
</feature>
<dbReference type="Pfam" id="PF02784">
    <property type="entry name" value="Orn_Arg_deC_N"/>
    <property type="match status" value="1"/>
</dbReference>
<evidence type="ECO:0000313" key="11">
    <source>
        <dbReference type="Proteomes" id="UP000002043"/>
    </source>
</evidence>
<dbReference type="InterPro" id="IPR022657">
    <property type="entry name" value="De-COase2_CS"/>
</dbReference>
<dbReference type="FunFam" id="3.20.20.10:FF:000008">
    <property type="entry name" value="Ornithine decarboxylase"/>
    <property type="match status" value="1"/>
</dbReference>
<dbReference type="PRINTS" id="PR01182">
    <property type="entry name" value="ORNDCRBXLASE"/>
</dbReference>
<dbReference type="EMBL" id="CP001931">
    <property type="protein sequence ID" value="ADC88982.1"/>
    <property type="molecule type" value="Genomic_DNA"/>
</dbReference>
<dbReference type="GO" id="GO:0005737">
    <property type="term" value="C:cytoplasm"/>
    <property type="evidence" value="ECO:0007669"/>
    <property type="project" value="TreeGrafter"/>
</dbReference>
<dbReference type="STRING" id="638303.Thal_0347"/>
<evidence type="ECO:0000256" key="1">
    <source>
        <dbReference type="ARBA" id="ARBA00001933"/>
    </source>
</evidence>
<dbReference type="Gene3D" id="2.40.37.10">
    <property type="entry name" value="Lyase, Ornithine Decarboxylase, Chain A, domain 1"/>
    <property type="match status" value="1"/>
</dbReference>
<evidence type="ECO:0000256" key="6">
    <source>
        <dbReference type="ARBA" id="ARBA00034138"/>
    </source>
</evidence>
<dbReference type="CDD" id="cd00622">
    <property type="entry name" value="PLPDE_III_ODC"/>
    <property type="match status" value="1"/>
</dbReference>
<keyword evidence="3 8" id="KW-0663">Pyridoxal phosphate</keyword>
<sequence>MVEEVVDRRRVQFEFAKRSFEAFLSERERFLPYLKPQVTPVLYMDLEGIKSRYIELRYHLPQVKVYYAVKANDHPEIIRVLAELGSGFEVASSEELRRVLEMGVSPDRVISSNPVKPMDFIEYAYSKGVDRFAVDSFTEVDKLAKVAKRSRVYVRLVVPNEGSDWPLSKKFGVDVNTALDILEYAREKGLIPYGVTFHVGSQCNNYRNWFIGIRTAAELWSKAKERGLRLQMLNLGGGIPVRYTYEALSVEDIAYYVRGLLQKFFPSMPHELQIEPGRGIVGDQGIMVTRVIGKARRGNENWIYIDTGVFNGLAEALGGIRYAFYLDREGELEEWTIGGVSCDSMDVVARSVPLPEPEVGDYLYILSAGAYTTVYAANFNGFPVPQVVFP</sequence>
<keyword evidence="11" id="KW-1185">Reference proteome</keyword>
<comment type="similarity">
    <text evidence="2">Belongs to the Orn/Lys/Arg decarboxylase class-II family.</text>
</comment>
<comment type="pathway">
    <text evidence="5">Amine and polyamine biosynthesis; putrescine biosynthesis via L-ornithine pathway; putrescine from L-ornithine: step 1/1.</text>
</comment>
<dbReference type="PANTHER" id="PTHR11482:SF6">
    <property type="entry name" value="ORNITHINE DECARBOXYLASE 1-RELATED"/>
    <property type="match status" value="1"/>
</dbReference>
<organism evidence="10 11">
    <name type="scientific">Thermocrinis albus (strain DSM 14484 / JCM 11386 / HI 11/12)</name>
    <dbReference type="NCBI Taxonomy" id="638303"/>
    <lineage>
        <taxon>Bacteria</taxon>
        <taxon>Pseudomonadati</taxon>
        <taxon>Aquificota</taxon>
        <taxon>Aquificia</taxon>
        <taxon>Aquificales</taxon>
        <taxon>Aquificaceae</taxon>
        <taxon>Thermocrinis</taxon>
    </lineage>
</organism>
<name>D3SP95_THEAH</name>
<reference evidence="11" key="1">
    <citation type="journal article" date="2010" name="Stand. Genomic Sci.">
        <title>Complete genome sequence of Thermocrinis albus type strain (HI 11/12T).</title>
        <authorList>
            <person name="Wirth R."/>
            <person name="Sikorski J."/>
            <person name="Brambilla E."/>
            <person name="Misra M."/>
            <person name="Lapidus A."/>
            <person name="Copeland A."/>
            <person name="Nolan M."/>
            <person name="Lucas S."/>
            <person name="Chen F."/>
            <person name="Tice H."/>
            <person name="Cheng J.F."/>
            <person name="Han C."/>
            <person name="Detter J.C."/>
            <person name="Tapia R."/>
            <person name="Bruce D."/>
            <person name="Goodwin L."/>
            <person name="Pitluck S."/>
            <person name="Pati A."/>
            <person name="Anderson I."/>
            <person name="Ivanova N."/>
            <person name="Mavromatis K."/>
            <person name="Mikhailova N."/>
            <person name="Chen A."/>
            <person name="Palaniappan K."/>
            <person name="Bilek Y."/>
            <person name="Hader T."/>
            <person name="Land M."/>
            <person name="Hauser L."/>
            <person name="Chang Y.J."/>
            <person name="Jeffries C.D."/>
            <person name="Tindall B.J."/>
            <person name="Rohde M."/>
            <person name="Goker M."/>
            <person name="Bristow J."/>
            <person name="Eisen J.A."/>
            <person name="Markowitz V."/>
            <person name="Hugenholtz P."/>
            <person name="Kyrpides N.C."/>
            <person name="Klenk H.P."/>
        </authorList>
    </citation>
    <scope>NUCLEOTIDE SEQUENCE [LARGE SCALE GENOMIC DNA]</scope>
    <source>
        <strain evidence="11">DSM 14484 / JCM 11386 / HI 11/12</strain>
    </source>
</reference>
<dbReference type="InterPro" id="IPR022653">
    <property type="entry name" value="De-COase2_pyr-phos_BS"/>
</dbReference>
<dbReference type="Gene3D" id="3.20.20.10">
    <property type="entry name" value="Alanine racemase"/>
    <property type="match status" value="1"/>
</dbReference>
<dbReference type="PROSITE" id="PS00879">
    <property type="entry name" value="ODR_DC_2_2"/>
    <property type="match status" value="1"/>
</dbReference>
<feature type="modified residue" description="N6-(pyridoxal phosphate)lysine" evidence="8">
    <location>
        <position position="70"/>
    </location>
</feature>
<evidence type="ECO:0000256" key="4">
    <source>
        <dbReference type="ARBA" id="ARBA00023239"/>
    </source>
</evidence>
<dbReference type="FunFam" id="2.40.37.10:FF:000004">
    <property type="entry name" value="Ornithine decarboxylase"/>
    <property type="match status" value="1"/>
</dbReference>
<dbReference type="eggNOG" id="COG0019">
    <property type="taxonomic scope" value="Bacteria"/>
</dbReference>
<dbReference type="RefSeq" id="WP_012991389.1">
    <property type="nucleotide sequence ID" value="NC_013894.1"/>
</dbReference>
<dbReference type="PROSITE" id="PS00878">
    <property type="entry name" value="ODR_DC_2_1"/>
    <property type="match status" value="1"/>
</dbReference>
<evidence type="ECO:0000256" key="7">
    <source>
        <dbReference type="ARBA" id="ARBA00049127"/>
    </source>
</evidence>
<dbReference type="HOGENOM" id="CLU_026444_1_3_0"/>
<dbReference type="GO" id="GO:0033387">
    <property type="term" value="P:putrescine biosynthetic process from arginine, via ornithine"/>
    <property type="evidence" value="ECO:0007669"/>
    <property type="project" value="TreeGrafter"/>
</dbReference>
<feature type="domain" description="Orn/DAP/Arg decarboxylase 2 N-terminal" evidence="9">
    <location>
        <begin position="48"/>
        <end position="281"/>
    </location>
</feature>
<evidence type="ECO:0000256" key="8">
    <source>
        <dbReference type="PIRSR" id="PIRSR600183-50"/>
    </source>
</evidence>
<protein>
    <recommendedName>
        <fullName evidence="6">ornithine decarboxylase</fullName>
        <ecNumber evidence="6">4.1.1.17</ecNumber>
    </recommendedName>
</protein>
<dbReference type="SUPFAM" id="SSF51419">
    <property type="entry name" value="PLP-binding barrel"/>
    <property type="match status" value="1"/>
</dbReference>
<dbReference type="InterPro" id="IPR009006">
    <property type="entry name" value="Ala_racemase/Decarboxylase_C"/>
</dbReference>
<evidence type="ECO:0000256" key="3">
    <source>
        <dbReference type="ARBA" id="ARBA00022898"/>
    </source>
</evidence>
<proteinExistence type="inferred from homology"/>
<accession>D3SP95</accession>
<dbReference type="PANTHER" id="PTHR11482">
    <property type="entry name" value="ARGININE/DIAMINOPIMELATE/ORNITHINE DECARBOXYLASE"/>
    <property type="match status" value="1"/>
</dbReference>
<dbReference type="AlphaFoldDB" id="D3SP95"/>